<reference evidence="2" key="1">
    <citation type="submission" date="2021-01" db="EMBL/GenBank/DDBJ databases">
        <title>Marivirga sp. nov., isolated from intertidal surface sediments.</title>
        <authorList>
            <person name="Zhang M."/>
        </authorList>
    </citation>
    <scope>NUCLEOTIDE SEQUENCE</scope>
    <source>
        <strain evidence="2">SM1354</strain>
    </source>
</reference>
<dbReference type="Proteomes" id="UP000642920">
    <property type="component" value="Unassembled WGS sequence"/>
</dbReference>
<dbReference type="RefSeq" id="WP_201922842.1">
    <property type="nucleotide sequence ID" value="NZ_JAERQG010000003.1"/>
</dbReference>
<evidence type="ECO:0000313" key="3">
    <source>
        <dbReference type="Proteomes" id="UP000642920"/>
    </source>
</evidence>
<protein>
    <submittedName>
        <fullName evidence="2">Uncharacterized protein</fullName>
    </submittedName>
</protein>
<feature type="transmembrane region" description="Helical" evidence="1">
    <location>
        <begin position="12"/>
        <end position="37"/>
    </location>
</feature>
<name>A0A937DJX6_9BACT</name>
<keyword evidence="3" id="KW-1185">Reference proteome</keyword>
<gene>
    <name evidence="2" type="ORF">JKP34_14205</name>
</gene>
<evidence type="ECO:0000256" key="1">
    <source>
        <dbReference type="SAM" id="Phobius"/>
    </source>
</evidence>
<sequence>MKFIIRTIIIAVAAHFCLLYFPWWTIAVCGFLAGLLINGTNLSTFFSGFLGIGILWLIQAYNIHYRTDGLLSNRVAELFTLSEGFYLVLVTALVGALVGGFSTLSGLRLRKLSSRRRQSRGYYK</sequence>
<dbReference type="AlphaFoldDB" id="A0A937DJX6"/>
<comment type="caution">
    <text evidence="2">The sequence shown here is derived from an EMBL/GenBank/DDBJ whole genome shotgun (WGS) entry which is preliminary data.</text>
</comment>
<keyword evidence="1" id="KW-0812">Transmembrane</keyword>
<keyword evidence="1" id="KW-1133">Transmembrane helix</keyword>
<feature type="transmembrane region" description="Helical" evidence="1">
    <location>
        <begin position="84"/>
        <end position="107"/>
    </location>
</feature>
<evidence type="ECO:0000313" key="2">
    <source>
        <dbReference type="EMBL" id="MBL0766415.1"/>
    </source>
</evidence>
<feature type="transmembrane region" description="Helical" evidence="1">
    <location>
        <begin position="44"/>
        <end position="64"/>
    </location>
</feature>
<accession>A0A937DJX6</accession>
<proteinExistence type="predicted"/>
<keyword evidence="1" id="KW-0472">Membrane</keyword>
<organism evidence="2 3">
    <name type="scientific">Marivirga atlantica</name>
    <dbReference type="NCBI Taxonomy" id="1548457"/>
    <lineage>
        <taxon>Bacteria</taxon>
        <taxon>Pseudomonadati</taxon>
        <taxon>Bacteroidota</taxon>
        <taxon>Cytophagia</taxon>
        <taxon>Cytophagales</taxon>
        <taxon>Marivirgaceae</taxon>
        <taxon>Marivirga</taxon>
    </lineage>
</organism>
<dbReference type="EMBL" id="JAERQG010000003">
    <property type="protein sequence ID" value="MBL0766415.1"/>
    <property type="molecule type" value="Genomic_DNA"/>
</dbReference>